<dbReference type="EMBL" id="BKCP01002447">
    <property type="protein sequence ID" value="GER28346.1"/>
    <property type="molecule type" value="Genomic_DNA"/>
</dbReference>
<evidence type="ECO:0000313" key="1">
    <source>
        <dbReference type="EMBL" id="GER28346.1"/>
    </source>
</evidence>
<dbReference type="AlphaFoldDB" id="A0A5A7P748"/>
<evidence type="ECO:0000313" key="2">
    <source>
        <dbReference type="Proteomes" id="UP000325081"/>
    </source>
</evidence>
<sequence length="205" mass="22891">MMLAHRNREYVPLIQKLPKTSHNYDVVEISATRVNLDCEGNKSQGSFQILVLLPSPIFFLSPALNTSSTTTQLRHSQELFPAIRPVSRHGRPIRVSPLSTRRAPLDFNAAQHRSPNLGSQKSLHSHGPIWNRTISHRVASFRQPLLPLESGSAARVATGLRVGPGFGPLLMLSGVVKKGEVDENIHLIFSREDRNLAQFRLCPWL</sequence>
<gene>
    <name evidence="1" type="ORF">STAS_04130</name>
</gene>
<keyword evidence="1" id="KW-0413">Isomerase</keyword>
<reference evidence="2" key="1">
    <citation type="journal article" date="2019" name="Curr. Biol.">
        <title>Genome Sequence of Striga asiatica Provides Insight into the Evolution of Plant Parasitism.</title>
        <authorList>
            <person name="Yoshida S."/>
            <person name="Kim S."/>
            <person name="Wafula E.K."/>
            <person name="Tanskanen J."/>
            <person name="Kim Y.M."/>
            <person name="Honaas L."/>
            <person name="Yang Z."/>
            <person name="Spallek T."/>
            <person name="Conn C.E."/>
            <person name="Ichihashi Y."/>
            <person name="Cheong K."/>
            <person name="Cui S."/>
            <person name="Der J.P."/>
            <person name="Gundlach H."/>
            <person name="Jiao Y."/>
            <person name="Hori C."/>
            <person name="Ishida J.K."/>
            <person name="Kasahara H."/>
            <person name="Kiba T."/>
            <person name="Kim M.S."/>
            <person name="Koo N."/>
            <person name="Laohavisit A."/>
            <person name="Lee Y.H."/>
            <person name="Lumba S."/>
            <person name="McCourt P."/>
            <person name="Mortimer J.C."/>
            <person name="Mutuku J.M."/>
            <person name="Nomura T."/>
            <person name="Sasaki-Sekimoto Y."/>
            <person name="Seto Y."/>
            <person name="Wang Y."/>
            <person name="Wakatake T."/>
            <person name="Sakakibara H."/>
            <person name="Demura T."/>
            <person name="Yamaguchi S."/>
            <person name="Yoneyama K."/>
            <person name="Manabe R.I."/>
            <person name="Nelson D.C."/>
            <person name="Schulman A.H."/>
            <person name="Timko M.P."/>
            <person name="dePamphilis C.W."/>
            <person name="Choi D."/>
            <person name="Shirasu K."/>
        </authorList>
    </citation>
    <scope>NUCLEOTIDE SEQUENCE [LARGE SCALE GENOMIC DNA]</scope>
    <source>
        <strain evidence="2">cv. UVA1</strain>
    </source>
</reference>
<comment type="caution">
    <text evidence="1">The sequence shown here is derived from an EMBL/GenBank/DDBJ whole genome shotgun (WGS) entry which is preliminary data.</text>
</comment>
<proteinExistence type="predicted"/>
<dbReference type="Proteomes" id="UP000325081">
    <property type="component" value="Unassembled WGS sequence"/>
</dbReference>
<accession>A0A5A7P748</accession>
<organism evidence="1 2">
    <name type="scientific">Striga asiatica</name>
    <name type="common">Asiatic witchweed</name>
    <name type="synonym">Buchnera asiatica</name>
    <dbReference type="NCBI Taxonomy" id="4170"/>
    <lineage>
        <taxon>Eukaryota</taxon>
        <taxon>Viridiplantae</taxon>
        <taxon>Streptophyta</taxon>
        <taxon>Embryophyta</taxon>
        <taxon>Tracheophyta</taxon>
        <taxon>Spermatophyta</taxon>
        <taxon>Magnoliopsida</taxon>
        <taxon>eudicotyledons</taxon>
        <taxon>Gunneridae</taxon>
        <taxon>Pentapetalae</taxon>
        <taxon>asterids</taxon>
        <taxon>lamiids</taxon>
        <taxon>Lamiales</taxon>
        <taxon>Orobanchaceae</taxon>
        <taxon>Buchnereae</taxon>
        <taxon>Striga</taxon>
    </lineage>
</organism>
<keyword evidence="2" id="KW-1185">Reference proteome</keyword>
<protein>
    <submittedName>
        <fullName evidence="1">Galactose-6-phosphate isomerase subunit LacB</fullName>
    </submittedName>
</protein>
<dbReference type="GO" id="GO:0016853">
    <property type="term" value="F:isomerase activity"/>
    <property type="evidence" value="ECO:0007669"/>
    <property type="project" value="UniProtKB-KW"/>
</dbReference>
<name>A0A5A7P748_STRAF</name>